<dbReference type="PANTHER" id="PTHR45527:SF1">
    <property type="entry name" value="FATTY ACID SYNTHASE"/>
    <property type="match status" value="1"/>
</dbReference>
<evidence type="ECO:0000259" key="2">
    <source>
        <dbReference type="Pfam" id="PF13193"/>
    </source>
</evidence>
<evidence type="ECO:0000259" key="1">
    <source>
        <dbReference type="Pfam" id="PF00501"/>
    </source>
</evidence>
<dbReference type="Pfam" id="PF13193">
    <property type="entry name" value="AMP-binding_C"/>
    <property type="match status" value="1"/>
</dbReference>
<feature type="domain" description="AMP-dependent synthetase/ligase" evidence="1">
    <location>
        <begin position="18"/>
        <end position="367"/>
    </location>
</feature>
<evidence type="ECO:0000313" key="3">
    <source>
        <dbReference type="EMBL" id="KAA8885576.1"/>
    </source>
</evidence>
<dbReference type="AlphaFoldDB" id="A0A5N0E9E3"/>
<dbReference type="Gene3D" id="3.30.300.30">
    <property type="match status" value="1"/>
</dbReference>
<proteinExistence type="predicted"/>
<keyword evidence="4" id="KW-1185">Reference proteome</keyword>
<feature type="domain" description="AMP-binding enzyme C-terminal" evidence="2">
    <location>
        <begin position="424"/>
        <end position="497"/>
    </location>
</feature>
<dbReference type="GO" id="GO:0031177">
    <property type="term" value="F:phosphopantetheine binding"/>
    <property type="evidence" value="ECO:0007669"/>
    <property type="project" value="TreeGrafter"/>
</dbReference>
<dbReference type="InterPro" id="IPR045851">
    <property type="entry name" value="AMP-bd_C_sf"/>
</dbReference>
<dbReference type="PROSITE" id="PS00455">
    <property type="entry name" value="AMP_BINDING"/>
    <property type="match status" value="1"/>
</dbReference>
<dbReference type="GO" id="GO:0005737">
    <property type="term" value="C:cytoplasm"/>
    <property type="evidence" value="ECO:0007669"/>
    <property type="project" value="TreeGrafter"/>
</dbReference>
<dbReference type="Proteomes" id="UP000323876">
    <property type="component" value="Unassembled WGS sequence"/>
</dbReference>
<dbReference type="GO" id="GO:0044550">
    <property type="term" value="P:secondary metabolite biosynthetic process"/>
    <property type="evidence" value="ECO:0007669"/>
    <property type="project" value="TreeGrafter"/>
</dbReference>
<dbReference type="EMBL" id="VXLC01000015">
    <property type="protein sequence ID" value="KAA8885576.1"/>
    <property type="molecule type" value="Genomic_DNA"/>
</dbReference>
<dbReference type="Pfam" id="PF00501">
    <property type="entry name" value="AMP-binding"/>
    <property type="match status" value="1"/>
</dbReference>
<accession>A0A5N0E9E3</accession>
<protein>
    <submittedName>
        <fullName evidence="3">Amino acid adenylation domain-containing protein</fullName>
    </submittedName>
</protein>
<dbReference type="SUPFAM" id="SSF56801">
    <property type="entry name" value="Acetyl-CoA synthetase-like"/>
    <property type="match status" value="1"/>
</dbReference>
<comment type="caution">
    <text evidence="3">The sequence shown here is derived from an EMBL/GenBank/DDBJ whole genome shotgun (WGS) entry which is preliminary data.</text>
</comment>
<dbReference type="Gene3D" id="3.40.50.12780">
    <property type="entry name" value="N-terminal domain of ligase-like"/>
    <property type="match status" value="1"/>
</dbReference>
<dbReference type="InterPro" id="IPR020845">
    <property type="entry name" value="AMP-binding_CS"/>
</dbReference>
<sequence length="521" mass="55626">MMHSEILSGTVVGGIGAAVADYPDNPAVVDDAQSLSYSELWRESARIAHGLRARGVGAGQVVALAAERSASLLVGLVGILRAGAAVLPLDVTYPQARLRMMVDDSGAAVVVGHAHTVAPFVSDGREAFVIPKVFEGGNDLPTDPLVEPDPANGCCLLYTSGSTGRPKGMLMPHSGLANLVRWQASASVSGPGSRTLQYGAISFDVAMQEIFATLISGGTLVCIDDTTRRNPVLTWDLIIRAEINRIFMPYVGLQSLVMVADEVDLDAVRLREIIPAGEQLQCTNALRALLKKLPECRLFQQYGPSEAHTVINHPLADDPDEWPPLPPIGIPIPGNRAYVLDDAGHELAPGEIGELYIAGAQLSFGYWRQPGLTAARFLPAPDGVGERMYRTGDLARRREDGTIDHLGRADSQVKIRGFRVELGEVESALSNYPEVNACGVTPAGSEGIDLILVAFVVADTGIDTSAIRESLRATLPQHMVPAVLHVVDALPQVPSGKLDRRRLRLLAETSMTAGDSDRVRA</sequence>
<dbReference type="GO" id="GO:0043041">
    <property type="term" value="P:amino acid activation for nonribosomal peptide biosynthetic process"/>
    <property type="evidence" value="ECO:0007669"/>
    <property type="project" value="TreeGrafter"/>
</dbReference>
<dbReference type="InterPro" id="IPR010071">
    <property type="entry name" value="AA_adenyl_dom"/>
</dbReference>
<organism evidence="3 4">
    <name type="scientific">Nocardia colli</name>
    <dbReference type="NCBI Taxonomy" id="2545717"/>
    <lineage>
        <taxon>Bacteria</taxon>
        <taxon>Bacillati</taxon>
        <taxon>Actinomycetota</taxon>
        <taxon>Actinomycetes</taxon>
        <taxon>Mycobacteriales</taxon>
        <taxon>Nocardiaceae</taxon>
        <taxon>Nocardia</taxon>
    </lineage>
</organism>
<gene>
    <name evidence="3" type="ORF">F3087_28500</name>
</gene>
<dbReference type="InterPro" id="IPR025110">
    <property type="entry name" value="AMP-bd_C"/>
</dbReference>
<evidence type="ECO:0000313" key="4">
    <source>
        <dbReference type="Proteomes" id="UP000323876"/>
    </source>
</evidence>
<dbReference type="InterPro" id="IPR042099">
    <property type="entry name" value="ANL_N_sf"/>
</dbReference>
<dbReference type="InterPro" id="IPR000873">
    <property type="entry name" value="AMP-dep_synth/lig_dom"/>
</dbReference>
<dbReference type="NCBIfam" id="TIGR01733">
    <property type="entry name" value="AA-adenyl-dom"/>
    <property type="match status" value="1"/>
</dbReference>
<dbReference type="OrthoDB" id="3691933at2"/>
<dbReference type="PANTHER" id="PTHR45527">
    <property type="entry name" value="NONRIBOSOMAL PEPTIDE SYNTHETASE"/>
    <property type="match status" value="1"/>
</dbReference>
<reference evidence="3 4" key="1">
    <citation type="submission" date="2019-09" db="EMBL/GenBank/DDBJ databases">
        <authorList>
            <person name="Wang X."/>
        </authorList>
    </citation>
    <scope>NUCLEOTIDE SEQUENCE [LARGE SCALE GENOMIC DNA]</scope>
    <source>
        <strain evidence="3 4">CICC 11023</strain>
    </source>
</reference>
<name>A0A5N0E9E3_9NOCA</name>